<protein>
    <submittedName>
        <fullName evidence="1">Uncharacterized protein</fullName>
    </submittedName>
</protein>
<name>A0ACC0CHG8_CATRO</name>
<comment type="caution">
    <text evidence="1">The sequence shown here is derived from an EMBL/GenBank/DDBJ whole genome shotgun (WGS) entry which is preliminary data.</text>
</comment>
<gene>
    <name evidence="1" type="ORF">M9H77_05559</name>
</gene>
<keyword evidence="2" id="KW-1185">Reference proteome</keyword>
<dbReference type="EMBL" id="CM044701">
    <property type="protein sequence ID" value="KAI5684331.1"/>
    <property type="molecule type" value="Genomic_DNA"/>
</dbReference>
<proteinExistence type="predicted"/>
<accession>A0ACC0CHG8</accession>
<evidence type="ECO:0000313" key="2">
    <source>
        <dbReference type="Proteomes" id="UP001060085"/>
    </source>
</evidence>
<reference evidence="2" key="1">
    <citation type="journal article" date="2023" name="Nat. Plants">
        <title>Single-cell RNA sequencing provides a high-resolution roadmap for understanding the multicellular compartmentation of specialized metabolism.</title>
        <authorList>
            <person name="Sun S."/>
            <person name="Shen X."/>
            <person name="Li Y."/>
            <person name="Li Y."/>
            <person name="Wang S."/>
            <person name="Li R."/>
            <person name="Zhang H."/>
            <person name="Shen G."/>
            <person name="Guo B."/>
            <person name="Wei J."/>
            <person name="Xu J."/>
            <person name="St-Pierre B."/>
            <person name="Chen S."/>
            <person name="Sun C."/>
        </authorList>
    </citation>
    <scope>NUCLEOTIDE SEQUENCE [LARGE SCALE GENOMIC DNA]</scope>
</reference>
<dbReference type="Proteomes" id="UP001060085">
    <property type="component" value="Linkage Group LG01"/>
</dbReference>
<organism evidence="1 2">
    <name type="scientific">Catharanthus roseus</name>
    <name type="common">Madagascar periwinkle</name>
    <name type="synonym">Vinca rosea</name>
    <dbReference type="NCBI Taxonomy" id="4058"/>
    <lineage>
        <taxon>Eukaryota</taxon>
        <taxon>Viridiplantae</taxon>
        <taxon>Streptophyta</taxon>
        <taxon>Embryophyta</taxon>
        <taxon>Tracheophyta</taxon>
        <taxon>Spermatophyta</taxon>
        <taxon>Magnoliopsida</taxon>
        <taxon>eudicotyledons</taxon>
        <taxon>Gunneridae</taxon>
        <taxon>Pentapetalae</taxon>
        <taxon>asterids</taxon>
        <taxon>lamiids</taxon>
        <taxon>Gentianales</taxon>
        <taxon>Apocynaceae</taxon>
        <taxon>Rauvolfioideae</taxon>
        <taxon>Vinceae</taxon>
        <taxon>Catharanthinae</taxon>
        <taxon>Catharanthus</taxon>
    </lineage>
</organism>
<evidence type="ECO:0000313" key="1">
    <source>
        <dbReference type="EMBL" id="KAI5684331.1"/>
    </source>
</evidence>
<sequence length="333" mass="38461">MSSIPVERSNSGRNYPLYWCYQCHRTVRTASDNSSEIVCPRCLGQFLYEIDMARPRPVYDFTEFDPSPEARLLEALSLMFNPSSFENQNHPLNHIGRDNIRPLGLPVRFPRSQNIGYDVGHRRGAETDRLGWLRPRRRGILLEEYDNDHFGNESGILARPRSWIVLRPMGPPANRTNSNPETLIPLGVDPRNYFFGPEFQNLIEQLTQNDRPGPAPAPDSTINAIPTIKITESHLVDESECPVCKEEFSVGGEAKELPCKHIYHYDCIVPWLRLHNSCPVCRHEVPVSSDIIVSQHGELFSDSDDFEDRHRRCTCLRRLTSMWPFRSRYRHLH</sequence>